<gene>
    <name evidence="1" type="ORF">RIMI_LOCUS542473</name>
</gene>
<keyword evidence="2" id="KW-1185">Reference proteome</keyword>
<sequence length="139" mass="15924">EKKQTLIFAELAAKQEKPEIQYFPRNIDNWQGLMSPANLNTPVRTAISRYTCPGLQPRDNCITTYNHRREPKSRIHNSECRNGVCRDVRAVVIVCAEVVCAEMVYAEMVCMEMVCTEMVCAEMLCAEVVCVEMVREEML</sequence>
<comment type="caution">
    <text evidence="1">The sequence shown here is derived from an EMBL/GenBank/DDBJ whole genome shotgun (WGS) entry which is preliminary data.</text>
</comment>
<dbReference type="EMBL" id="CAUEEQ010000662">
    <property type="protein sequence ID" value="CAJ0917540.1"/>
    <property type="molecule type" value="Genomic_DNA"/>
</dbReference>
<dbReference type="Proteomes" id="UP001176940">
    <property type="component" value="Unassembled WGS sequence"/>
</dbReference>
<accession>A0ABN9KRL0</accession>
<evidence type="ECO:0000313" key="1">
    <source>
        <dbReference type="EMBL" id="CAJ0917540.1"/>
    </source>
</evidence>
<name>A0ABN9KRL0_9NEOB</name>
<evidence type="ECO:0000313" key="2">
    <source>
        <dbReference type="Proteomes" id="UP001176940"/>
    </source>
</evidence>
<reference evidence="1" key="1">
    <citation type="submission" date="2023-07" db="EMBL/GenBank/DDBJ databases">
        <authorList>
            <person name="Stuckert A."/>
        </authorList>
    </citation>
    <scope>NUCLEOTIDE SEQUENCE</scope>
</reference>
<organism evidence="1 2">
    <name type="scientific">Ranitomeya imitator</name>
    <name type="common">mimic poison frog</name>
    <dbReference type="NCBI Taxonomy" id="111125"/>
    <lineage>
        <taxon>Eukaryota</taxon>
        <taxon>Metazoa</taxon>
        <taxon>Chordata</taxon>
        <taxon>Craniata</taxon>
        <taxon>Vertebrata</taxon>
        <taxon>Euteleostomi</taxon>
        <taxon>Amphibia</taxon>
        <taxon>Batrachia</taxon>
        <taxon>Anura</taxon>
        <taxon>Neobatrachia</taxon>
        <taxon>Hyloidea</taxon>
        <taxon>Dendrobatidae</taxon>
        <taxon>Dendrobatinae</taxon>
        <taxon>Ranitomeya</taxon>
    </lineage>
</organism>
<feature type="non-terminal residue" evidence="1">
    <location>
        <position position="1"/>
    </location>
</feature>
<protein>
    <submittedName>
        <fullName evidence="1">Uncharacterized protein</fullName>
    </submittedName>
</protein>
<proteinExistence type="predicted"/>